<proteinExistence type="predicted"/>
<dbReference type="EMBL" id="CAADRP010000335">
    <property type="protein sequence ID" value="VFU27008.1"/>
    <property type="molecule type" value="Genomic_DNA"/>
</dbReference>
<reference evidence="1" key="1">
    <citation type="submission" date="2019-03" db="EMBL/GenBank/DDBJ databases">
        <authorList>
            <person name="Mank J."/>
            <person name="Almeida P."/>
        </authorList>
    </citation>
    <scope>NUCLEOTIDE SEQUENCE</scope>
    <source>
        <strain evidence="1">78183</strain>
    </source>
</reference>
<name>A0A6N2KH48_SALVM</name>
<dbReference type="AlphaFoldDB" id="A0A6N2KH48"/>
<organism evidence="1">
    <name type="scientific">Salix viminalis</name>
    <name type="common">Common osier</name>
    <name type="synonym">Basket willow</name>
    <dbReference type="NCBI Taxonomy" id="40686"/>
    <lineage>
        <taxon>Eukaryota</taxon>
        <taxon>Viridiplantae</taxon>
        <taxon>Streptophyta</taxon>
        <taxon>Embryophyta</taxon>
        <taxon>Tracheophyta</taxon>
        <taxon>Spermatophyta</taxon>
        <taxon>Magnoliopsida</taxon>
        <taxon>eudicotyledons</taxon>
        <taxon>Gunneridae</taxon>
        <taxon>Pentapetalae</taxon>
        <taxon>rosids</taxon>
        <taxon>fabids</taxon>
        <taxon>Malpighiales</taxon>
        <taxon>Salicaceae</taxon>
        <taxon>Saliceae</taxon>
        <taxon>Salix</taxon>
    </lineage>
</organism>
<protein>
    <submittedName>
        <fullName evidence="1">Uncharacterized protein</fullName>
    </submittedName>
</protein>
<evidence type="ECO:0000313" key="1">
    <source>
        <dbReference type="EMBL" id="VFU27008.1"/>
    </source>
</evidence>
<gene>
    <name evidence="1" type="ORF">SVIM_LOCUS77894</name>
</gene>
<sequence length="67" mass="7679">MELENSVRIKAPASRVSQRSLKHLIKETVTNLLKAVKRLPLLRLSMELQWYQAGHEVLSRGLKEGIN</sequence>
<accession>A0A6N2KH48</accession>